<organism evidence="2 3">
    <name type="scientific">Legionella quinlivanii</name>
    <dbReference type="NCBI Taxonomy" id="45073"/>
    <lineage>
        <taxon>Bacteria</taxon>
        <taxon>Pseudomonadati</taxon>
        <taxon>Pseudomonadota</taxon>
        <taxon>Gammaproteobacteria</taxon>
        <taxon>Legionellales</taxon>
        <taxon>Legionellaceae</taxon>
        <taxon>Legionella</taxon>
    </lineage>
</organism>
<dbReference type="STRING" id="45073.Lqui_1577"/>
<dbReference type="EMBL" id="LNYS01000008">
    <property type="protein sequence ID" value="KTD50252.1"/>
    <property type="molecule type" value="Genomic_DNA"/>
</dbReference>
<dbReference type="Proteomes" id="UP000054618">
    <property type="component" value="Unassembled WGS sequence"/>
</dbReference>
<comment type="caution">
    <text evidence="2">The sequence shown here is derived from an EMBL/GenBank/DDBJ whole genome shotgun (WGS) entry which is preliminary data.</text>
</comment>
<dbReference type="InterPro" id="IPR007048">
    <property type="entry name" value="IraD/Gp25-like"/>
</dbReference>
<gene>
    <name evidence="2" type="ORF">Lqui_1577</name>
</gene>
<dbReference type="Pfam" id="PF04965">
    <property type="entry name" value="GPW_gp25"/>
    <property type="match status" value="1"/>
</dbReference>
<dbReference type="NCBIfam" id="TIGR03357">
    <property type="entry name" value="VI_zyme"/>
    <property type="match status" value="1"/>
</dbReference>
<sequence>MRGERLTERLRRWARKDSKSLDQSEPEILVESIRKHIEQILSTRQGNAPIDENYGLSQSPALVEDYSLARKEELAEHLSHLIKTYEPRVAQVRISNLIINPDKQLITCHIDGTLKKPFEEISVYFTTILTSHGRVIVRL</sequence>
<name>A0A0W0XZV3_9GAMM</name>
<keyword evidence="3" id="KW-1185">Reference proteome</keyword>
<protein>
    <recommendedName>
        <fullName evidence="1">IraD/Gp25-like domain-containing protein</fullName>
    </recommendedName>
</protein>
<dbReference type="AlphaFoldDB" id="A0A0W0XZV3"/>
<dbReference type="SUPFAM" id="SSF160719">
    <property type="entry name" value="gpW/gp25-like"/>
    <property type="match status" value="1"/>
</dbReference>
<accession>A0A0W0XZV3</accession>
<evidence type="ECO:0000313" key="2">
    <source>
        <dbReference type="EMBL" id="KTD50252.1"/>
    </source>
</evidence>
<evidence type="ECO:0000313" key="3">
    <source>
        <dbReference type="Proteomes" id="UP000054618"/>
    </source>
</evidence>
<proteinExistence type="predicted"/>
<dbReference type="Gene3D" id="3.10.450.40">
    <property type="match status" value="1"/>
</dbReference>
<reference evidence="2 3" key="1">
    <citation type="submission" date="2015-11" db="EMBL/GenBank/DDBJ databases">
        <title>Genomic analysis of 38 Legionella species identifies large and diverse effector repertoires.</title>
        <authorList>
            <person name="Burstein D."/>
            <person name="Amaro F."/>
            <person name="Zusman T."/>
            <person name="Lifshitz Z."/>
            <person name="Cohen O."/>
            <person name="Gilbert J.A."/>
            <person name="Pupko T."/>
            <person name="Shuman H.A."/>
            <person name="Segal G."/>
        </authorList>
    </citation>
    <scope>NUCLEOTIDE SEQUENCE [LARGE SCALE GENOMIC DNA]</scope>
    <source>
        <strain evidence="2 3">CDC#1442-AUS-E</strain>
    </source>
</reference>
<dbReference type="RefSeq" id="WP_058507681.1">
    <property type="nucleotide sequence ID" value="NZ_LNYS01000008.1"/>
</dbReference>
<dbReference type="InterPro" id="IPR017737">
    <property type="entry name" value="TssE1-like"/>
</dbReference>
<dbReference type="PATRIC" id="fig|45073.5.peg.1666"/>
<evidence type="ECO:0000259" key="1">
    <source>
        <dbReference type="Pfam" id="PF04965"/>
    </source>
</evidence>
<feature type="domain" description="IraD/Gp25-like" evidence="1">
    <location>
        <begin position="29"/>
        <end position="115"/>
    </location>
</feature>